<sequence length="689" mass="78962">MAKVDIENQSITKVEDKKLSKEIDKALEEVLPNYEEVQKAKQLYLNNDPMAQVVKDRFKESEDQRKEIEQRWLKDLRQYRGQYDPDVLSRIHPNRSKAYIRITRTKVKTVDSRLVDLLFPANGDRNWSITPTPVPSLTSDQMLLIQQQLQQSGVQQITQDMFDLAVKQVAEDKAKKMGTVIHDELEEMGYRSQLRSVIHSGNLYGTGILKGPMITLTKGKQYQQITDESGTQTWKMITEDKLLPYIEAVPVWDFYPDMSASNIRDARYCIQRHKMTKKQLLDLAKRSDFLGDKIKKYIEDHLEGDWEDKFHNTQLREIGDRSYSPNFNTKTGGRKYEVLEYWGYIDAKELEEMGATIPDNYKGDIEVAANVWVIGNYVIKAAVSHLNEVQWPFYLYYYDKDETSIFGEGIPSILRDVQELINSAFRAMLDNAAISAGPQFEVNLDLLSEDEDPTDIHPFKVWLRTGEGLDASQEAVKVKQVPSHTAEFLSMCQAFESYADEVTTIPKYMWGEATPGIARTSSGLSMLMGSANITIKDQVKNFDDGITSPFISAMYHWNMKFNDDDSIKGDYNIRAEGMSSLIAKEVYSQSLMQFAQITNNPVDLPMVKRSTILRKIAEALELGDQNLVMTEQEITANQQKQAQQQQQERDFMLKVTEVARQYGISPTDMVEQMRMAFADRQQMLGQAGV</sequence>
<dbReference type="EMBL" id="LNGC01000030">
    <property type="protein sequence ID" value="KYC52205.1"/>
    <property type="molecule type" value="Genomic_DNA"/>
</dbReference>
<evidence type="ECO:0000313" key="2">
    <source>
        <dbReference type="Proteomes" id="UP000075398"/>
    </source>
</evidence>
<dbReference type="InterPro" id="IPR056909">
    <property type="entry name" value="SU10_portal"/>
</dbReference>
<gene>
    <name evidence="1" type="ORF">AMQ22_00932</name>
</gene>
<organism evidence="1 2">
    <name type="scientific">Candidatus Methanofastidiosum methylothiophilum</name>
    <dbReference type="NCBI Taxonomy" id="1705564"/>
    <lineage>
        <taxon>Archaea</taxon>
        <taxon>Methanobacteriati</taxon>
        <taxon>Methanobacteriota</taxon>
        <taxon>Stenosarchaea group</taxon>
        <taxon>Candidatus Methanofastidiosia</taxon>
        <taxon>Candidatus Methanofastidiosales</taxon>
        <taxon>Candidatus Methanofastidiosaceae</taxon>
        <taxon>Candidatus Methanofastidiosum</taxon>
    </lineage>
</organism>
<protein>
    <recommendedName>
        <fullName evidence="3">Portal protein</fullName>
    </recommendedName>
</protein>
<dbReference type="Pfam" id="PF23899">
    <property type="entry name" value="SU10_portal"/>
    <property type="match status" value="1"/>
</dbReference>
<dbReference type="PATRIC" id="fig|1705409.3.peg.959"/>
<evidence type="ECO:0000313" key="1">
    <source>
        <dbReference type="EMBL" id="KYC52205.1"/>
    </source>
</evidence>
<dbReference type="AlphaFoldDB" id="A0A150J516"/>
<accession>A0A150J516</accession>
<proteinExistence type="predicted"/>
<dbReference type="Proteomes" id="UP000075398">
    <property type="component" value="Unassembled WGS sequence"/>
</dbReference>
<comment type="caution">
    <text evidence="1">The sequence shown here is derived from an EMBL/GenBank/DDBJ whole genome shotgun (WGS) entry which is preliminary data.</text>
</comment>
<reference evidence="1 2" key="1">
    <citation type="journal article" date="2016" name="ISME J.">
        <title>Chasing the elusive Euryarchaeota class WSA2: genomes reveal a uniquely fastidious methyl-reducing methanogen.</title>
        <authorList>
            <person name="Nobu M.K."/>
            <person name="Narihiro T."/>
            <person name="Kuroda K."/>
            <person name="Mei R."/>
            <person name="Liu W.T."/>
        </authorList>
    </citation>
    <scope>NUCLEOTIDE SEQUENCE [LARGE SCALE GENOMIC DNA]</scope>
    <source>
        <strain evidence="1">U1lsi0528_Bin055</strain>
    </source>
</reference>
<evidence type="ECO:0008006" key="3">
    <source>
        <dbReference type="Google" id="ProtNLM"/>
    </source>
</evidence>
<name>A0A150J516_9EURY</name>